<dbReference type="AlphaFoldDB" id="A0A9K3LB33"/>
<dbReference type="PANTHER" id="PTHR11242">
    <property type="entry name" value="ARYL HYDROCARBON RECEPTOR INTERACTING PROTEIN RELATED"/>
    <property type="match status" value="1"/>
</dbReference>
<protein>
    <submittedName>
        <fullName evidence="5">Uncharacterized protein</fullName>
    </submittedName>
</protein>
<dbReference type="PANTHER" id="PTHR11242:SF0">
    <property type="entry name" value="TPR_REGION DOMAIN-CONTAINING PROTEIN"/>
    <property type="match status" value="1"/>
</dbReference>
<evidence type="ECO:0000313" key="5">
    <source>
        <dbReference type="EMBL" id="KAG7359075.1"/>
    </source>
</evidence>
<feature type="signal peptide" evidence="4">
    <location>
        <begin position="1"/>
        <end position="16"/>
    </location>
</feature>
<evidence type="ECO:0000256" key="3">
    <source>
        <dbReference type="SAM" id="MobiDB-lite"/>
    </source>
</evidence>
<reference evidence="5" key="2">
    <citation type="submission" date="2021-04" db="EMBL/GenBank/DDBJ databases">
        <authorList>
            <person name="Podell S."/>
        </authorList>
    </citation>
    <scope>NUCLEOTIDE SEQUENCE</scope>
    <source>
        <strain evidence="5">Hildebrandi</strain>
    </source>
</reference>
<comment type="caution">
    <text evidence="5">The sequence shown here is derived from an EMBL/GenBank/DDBJ whole genome shotgun (WGS) entry which is preliminary data.</text>
</comment>
<evidence type="ECO:0000256" key="2">
    <source>
        <dbReference type="ARBA" id="ARBA00022803"/>
    </source>
</evidence>
<sequence>MLALSVLLTLFLRVESIKQPLSSQNFAKRSASAISSLHLSSLTTIRGGSLENGEESMNLEGANDPEDVKSAKEFDSNNKGHVERKTTSVIIPKSDETTGGNSEEEISSLGSNASDSFEEAPNTADGNMLDATTALAIETATNLRLEGKTYHDQGDFVKAADLFEQAADTLLANDEVSARLSEEYATCRLHQALCQLKSEKYELCIDACSDVLQDGYGHDDATKSKFATFASKSTPVKSRAYHRRAKAKVGLGDTAGALQDARTAAFLGDAKAVALYGKLMRESSSSEISSALNQMLGSQPTFPSSALFESLLQKSGPSDASLTGVNGLSPLSMLMGNGSGGNGSMLDALGSGAGGGLVKSVLKNLSKRLDEKATHEQISNFLQNANKNQLRSLASMAGLNDLFQDNQLDTLLSICHGVKPKHIRRTVRTTKVMVYLVKLIRRCFKVVNKYKTVIAALLILQWTRSATFRPIPINKKAAREAAKKALKEGMKATRWMF</sequence>
<feature type="region of interest" description="Disordered" evidence="3">
    <location>
        <begin position="48"/>
        <end position="123"/>
    </location>
</feature>
<feature type="chain" id="PRO_5039916303" evidence="4">
    <location>
        <begin position="17"/>
        <end position="497"/>
    </location>
</feature>
<evidence type="ECO:0000313" key="6">
    <source>
        <dbReference type="Proteomes" id="UP000693970"/>
    </source>
</evidence>
<dbReference type="OrthoDB" id="49097at2759"/>
<name>A0A9K3LB33_9STRA</name>
<feature type="compositionally biased region" description="Basic and acidic residues" evidence="3">
    <location>
        <begin position="66"/>
        <end position="86"/>
    </location>
</feature>
<proteinExistence type="predicted"/>
<evidence type="ECO:0000256" key="4">
    <source>
        <dbReference type="SAM" id="SignalP"/>
    </source>
</evidence>
<organism evidence="5 6">
    <name type="scientific">Nitzschia inconspicua</name>
    <dbReference type="NCBI Taxonomy" id="303405"/>
    <lineage>
        <taxon>Eukaryota</taxon>
        <taxon>Sar</taxon>
        <taxon>Stramenopiles</taxon>
        <taxon>Ochrophyta</taxon>
        <taxon>Bacillariophyta</taxon>
        <taxon>Bacillariophyceae</taxon>
        <taxon>Bacillariophycidae</taxon>
        <taxon>Bacillariales</taxon>
        <taxon>Bacillariaceae</taxon>
        <taxon>Nitzschia</taxon>
    </lineage>
</organism>
<accession>A0A9K3LB33</accession>
<keyword evidence="4" id="KW-0732">Signal</keyword>
<dbReference type="EMBL" id="JAGRRH010000014">
    <property type="protein sequence ID" value="KAG7359075.1"/>
    <property type="molecule type" value="Genomic_DNA"/>
</dbReference>
<keyword evidence="2" id="KW-0802">TPR repeat</keyword>
<gene>
    <name evidence="5" type="ORF">IV203_015664</name>
</gene>
<reference evidence="5" key="1">
    <citation type="journal article" date="2021" name="Sci. Rep.">
        <title>Diploid genomic architecture of Nitzschia inconspicua, an elite biomass production diatom.</title>
        <authorList>
            <person name="Oliver A."/>
            <person name="Podell S."/>
            <person name="Pinowska A."/>
            <person name="Traller J.C."/>
            <person name="Smith S.R."/>
            <person name="McClure R."/>
            <person name="Beliaev A."/>
            <person name="Bohutskyi P."/>
            <person name="Hill E.A."/>
            <person name="Rabines A."/>
            <person name="Zheng H."/>
            <person name="Allen L.Z."/>
            <person name="Kuo A."/>
            <person name="Grigoriev I.V."/>
            <person name="Allen A.E."/>
            <person name="Hazlebeck D."/>
            <person name="Allen E.E."/>
        </authorList>
    </citation>
    <scope>NUCLEOTIDE SEQUENCE</scope>
    <source>
        <strain evidence="5">Hildebrandi</strain>
    </source>
</reference>
<dbReference type="Proteomes" id="UP000693970">
    <property type="component" value="Unassembled WGS sequence"/>
</dbReference>
<keyword evidence="1" id="KW-0677">Repeat</keyword>
<dbReference type="InterPro" id="IPR039663">
    <property type="entry name" value="AIP/AIPL1/TTC9"/>
</dbReference>
<evidence type="ECO:0000256" key="1">
    <source>
        <dbReference type="ARBA" id="ARBA00022737"/>
    </source>
</evidence>
<keyword evidence="6" id="KW-1185">Reference proteome</keyword>